<proteinExistence type="predicted"/>
<reference evidence="2 3" key="1">
    <citation type="submission" date="2019-09" db="EMBL/GenBank/DDBJ databases">
        <title>Screening of Novel Bioactive Compounds from Soil-Associated.</title>
        <authorList>
            <person name="Zhao S."/>
        </authorList>
    </citation>
    <scope>NUCLEOTIDE SEQUENCE [LARGE SCALE GENOMIC DNA]</scope>
    <source>
        <strain evidence="2 3">HIT-DPA4</strain>
    </source>
</reference>
<evidence type="ECO:0000313" key="3">
    <source>
        <dbReference type="Proteomes" id="UP000442707"/>
    </source>
</evidence>
<organism evidence="2 3">
    <name type="scientific">Streptomyces luteolifulvus</name>
    <dbReference type="NCBI Taxonomy" id="2615112"/>
    <lineage>
        <taxon>Bacteria</taxon>
        <taxon>Bacillati</taxon>
        <taxon>Actinomycetota</taxon>
        <taxon>Actinomycetes</taxon>
        <taxon>Kitasatosporales</taxon>
        <taxon>Streptomycetaceae</taxon>
        <taxon>Streptomyces</taxon>
    </lineage>
</organism>
<evidence type="ECO:0000259" key="1">
    <source>
        <dbReference type="Pfam" id="PF20530"/>
    </source>
</evidence>
<gene>
    <name evidence="2" type="ORF">F7R91_35215</name>
</gene>
<protein>
    <recommendedName>
        <fullName evidence="1">DUF6745 domain-containing protein</fullName>
    </recommendedName>
</protein>
<dbReference type="RefSeq" id="WP_150956645.1">
    <property type="nucleotide sequence ID" value="NZ_VZRB01000039.1"/>
</dbReference>
<dbReference type="Pfam" id="PF20530">
    <property type="entry name" value="DUF6745"/>
    <property type="match status" value="1"/>
</dbReference>
<comment type="caution">
    <text evidence="2">The sequence shown here is derived from an EMBL/GenBank/DDBJ whole genome shotgun (WGS) entry which is preliminary data.</text>
</comment>
<feature type="domain" description="DUF6745" evidence="1">
    <location>
        <begin position="238"/>
        <end position="426"/>
    </location>
</feature>
<keyword evidence="3" id="KW-1185">Reference proteome</keyword>
<dbReference type="InterPro" id="IPR046633">
    <property type="entry name" value="DUF6745"/>
</dbReference>
<dbReference type="AlphaFoldDB" id="A0A6H9URV8"/>
<sequence>MVEGGRIGELTPEQDALLREVGAKWAAAGGATGPGDRDAAEEGVRTAYRAAGCAPPRFVVWLDSPWAGLVGQSLLPAVIAAVTGGRAARLRARLPRRRRDQLAGLGGFFPGTRELFEAQVTDAVLHQVTELACTPARGGTDWRILAREAVRDQVHAQRELVVWEPDGEFEGYTQAQVMLDPDVRPRVHAELVAQVAAQAGVRATPLKPPRLLPRGWWHAQPLGRWGLAGHAMDDGMEAIGVRGLEPCQGERQTLTEVGWWWAFRDYAVLTRRPDVYHRDAEGRPHCADGPAALWPDGWAVHAWHGVRVPAALIEGAWTTDRILRERNAEVRRCAIERMGWPEFIVAAGLRQVGADEPDPGNPGQHLSLYDVPTRLYNVPVRVLLCTNASVERDGTRRRYGLTVPADTPDPVTAAAGLLGLTRNQYLTIHRAT</sequence>
<accession>A0A6H9URV8</accession>
<dbReference type="EMBL" id="VZRB01000039">
    <property type="protein sequence ID" value="KAB1140701.1"/>
    <property type="molecule type" value="Genomic_DNA"/>
</dbReference>
<name>A0A6H9URV8_9ACTN</name>
<evidence type="ECO:0000313" key="2">
    <source>
        <dbReference type="EMBL" id="KAB1140701.1"/>
    </source>
</evidence>
<dbReference type="Proteomes" id="UP000442707">
    <property type="component" value="Unassembled WGS sequence"/>
</dbReference>